<dbReference type="Proteomes" id="UP000064844">
    <property type="component" value="Chromosome"/>
</dbReference>
<organism evidence="2 3">
    <name type="scientific">Intestinimonas butyriciproducens</name>
    <dbReference type="NCBI Taxonomy" id="1297617"/>
    <lineage>
        <taxon>Bacteria</taxon>
        <taxon>Bacillati</taxon>
        <taxon>Bacillota</taxon>
        <taxon>Clostridia</taxon>
        <taxon>Eubacteriales</taxon>
        <taxon>Intestinimonas</taxon>
    </lineage>
</organism>
<dbReference type="AlphaFoldDB" id="A0A0S2W1M5"/>
<dbReference type="EMBL" id="CP011307">
    <property type="protein sequence ID" value="ALP93138.1"/>
    <property type="molecule type" value="Genomic_DNA"/>
</dbReference>
<feature type="domain" description="SnoaL-like" evidence="1">
    <location>
        <begin position="28"/>
        <end position="122"/>
    </location>
</feature>
<reference evidence="3" key="2">
    <citation type="submission" date="2015-04" db="EMBL/GenBank/DDBJ databases">
        <title>A butyrogenic pathway from the amino acid lysine in a human gut commensal.</title>
        <authorList>
            <person name="de Vos W.M."/>
            <person name="Bui N.T.P."/>
            <person name="Plugge C.M."/>
            <person name="Ritari J."/>
        </authorList>
    </citation>
    <scope>NUCLEOTIDE SEQUENCE [LARGE SCALE GENOMIC DNA]</scope>
    <source>
        <strain evidence="3">AF211</strain>
    </source>
</reference>
<reference evidence="2 3" key="1">
    <citation type="journal article" date="2015" name="Nat. Commun.">
        <title>Production of butyrate from lysine and the Amadori product fructoselysine by a human gut commensal.</title>
        <authorList>
            <person name="Bui T.P."/>
            <person name="Ritari J."/>
            <person name="Boeren S."/>
            <person name="de Waard P."/>
            <person name="Plugge C.M."/>
            <person name="de Vos W.M."/>
        </authorList>
    </citation>
    <scope>NUCLEOTIDE SEQUENCE [LARGE SCALE GENOMIC DNA]</scope>
    <source>
        <strain evidence="2 3">AF211</strain>
    </source>
</reference>
<accession>A0A0S2W1M5</accession>
<protein>
    <recommendedName>
        <fullName evidence="1">SnoaL-like domain-containing protein</fullName>
    </recommendedName>
</protein>
<dbReference type="eggNOG" id="COG3631">
    <property type="taxonomic scope" value="Bacteria"/>
</dbReference>
<name>A0A0S2W1M5_9FIRM</name>
<dbReference type="Gene3D" id="3.10.450.50">
    <property type="match status" value="1"/>
</dbReference>
<dbReference type="InterPro" id="IPR032710">
    <property type="entry name" value="NTF2-like_dom_sf"/>
</dbReference>
<evidence type="ECO:0000313" key="2">
    <source>
        <dbReference type="EMBL" id="ALP93138.1"/>
    </source>
</evidence>
<keyword evidence="3" id="KW-1185">Reference proteome</keyword>
<dbReference type="Pfam" id="PF12680">
    <property type="entry name" value="SnoaL_2"/>
    <property type="match status" value="1"/>
</dbReference>
<dbReference type="SUPFAM" id="SSF54427">
    <property type="entry name" value="NTF2-like"/>
    <property type="match status" value="1"/>
</dbReference>
<gene>
    <name evidence="2" type="ORF">IB211_00743</name>
</gene>
<proteinExistence type="predicted"/>
<evidence type="ECO:0000259" key="1">
    <source>
        <dbReference type="Pfam" id="PF12680"/>
    </source>
</evidence>
<evidence type="ECO:0000313" key="3">
    <source>
        <dbReference type="Proteomes" id="UP000064844"/>
    </source>
</evidence>
<dbReference type="STRING" id="1297617.IB211_00743"/>
<dbReference type="KEGG" id="ibu:IB211_00743"/>
<dbReference type="PATRIC" id="fig|1297617.4.peg.756"/>
<sequence length="159" mass="18813">MLRDITQVVQQGSVDMETTMEKQRENKIRQWVSMWLDKQNTGIEDLFAPDAVYIESWGPEYHGSGKIKLWFDEWNTRGTVQRWDIRQYFHKGDQTVVEWSFRCAMTDGVIQSFGGLSLIRWNGAGQIRFLQEFGCNENRYDPYAQGKTPVFREEQALWF</sequence>
<dbReference type="InterPro" id="IPR037401">
    <property type="entry name" value="SnoaL-like"/>
</dbReference>